<gene>
    <name evidence="2" type="ORF">SAMN04488056_11319</name>
</gene>
<organism evidence="2 3">
    <name type="scientific">Cohaesibacter marisflavi</name>
    <dbReference type="NCBI Taxonomy" id="655353"/>
    <lineage>
        <taxon>Bacteria</taxon>
        <taxon>Pseudomonadati</taxon>
        <taxon>Pseudomonadota</taxon>
        <taxon>Alphaproteobacteria</taxon>
        <taxon>Hyphomicrobiales</taxon>
        <taxon>Cohaesibacteraceae</taxon>
    </lineage>
</organism>
<dbReference type="EMBL" id="FOVR01000013">
    <property type="protein sequence ID" value="SFO79806.1"/>
    <property type="molecule type" value="Genomic_DNA"/>
</dbReference>
<dbReference type="RefSeq" id="WP_139229327.1">
    <property type="nucleotide sequence ID" value="NZ_FOVR01000013.1"/>
</dbReference>
<accession>A0A1I5K5D7</accession>
<dbReference type="OrthoDB" id="629332at2"/>
<proteinExistence type="predicted"/>
<dbReference type="InterPro" id="IPR017853">
    <property type="entry name" value="GH"/>
</dbReference>
<reference evidence="2 3" key="1">
    <citation type="submission" date="2016-10" db="EMBL/GenBank/DDBJ databases">
        <authorList>
            <person name="de Groot N.N."/>
        </authorList>
    </citation>
    <scope>NUCLEOTIDE SEQUENCE [LARGE SCALE GENOMIC DNA]</scope>
    <source>
        <strain evidence="2 3">CGMCC 1.9157</strain>
    </source>
</reference>
<dbReference type="Proteomes" id="UP000199236">
    <property type="component" value="Unassembled WGS sequence"/>
</dbReference>
<dbReference type="SUPFAM" id="SSF51445">
    <property type="entry name" value="(Trans)glycosidases"/>
    <property type="match status" value="1"/>
</dbReference>
<evidence type="ECO:0000256" key="1">
    <source>
        <dbReference type="SAM" id="SignalP"/>
    </source>
</evidence>
<evidence type="ECO:0000313" key="3">
    <source>
        <dbReference type="Proteomes" id="UP000199236"/>
    </source>
</evidence>
<name>A0A1I5K5D7_9HYPH</name>
<feature type="signal peptide" evidence="1">
    <location>
        <begin position="1"/>
        <end position="25"/>
    </location>
</feature>
<feature type="chain" id="PRO_5011504931" description="Asl1-like glycosyl hydrolase catalytic domain-containing protein" evidence="1">
    <location>
        <begin position="26"/>
        <end position="471"/>
    </location>
</feature>
<evidence type="ECO:0000313" key="2">
    <source>
        <dbReference type="EMBL" id="SFO79806.1"/>
    </source>
</evidence>
<keyword evidence="3" id="KW-1185">Reference proteome</keyword>
<evidence type="ECO:0008006" key="4">
    <source>
        <dbReference type="Google" id="ProtNLM"/>
    </source>
</evidence>
<sequence>MVLKSYISSFIVSCLFLMLSNTGFAASPGSCSVGPQVMRDGESAIFFKVPSLHEGGSCSQYALERTCRNGRMSPGREYRYGSCTVLERFTGVNLNEFPRQMENRATKRFDAPLFRRAGVETYRGTMEVLRYRKLFLSGEMKPRQRIENKWASFIAASREHGKRAILSLEWSFKHADMAPPLPGSQEERDLFAFLDTHVLDILAPSASIITSGNEPFVDTKKEDWRFNPRYGGIPMVEFYKRVTQHVHAYLVRKGLRDQVALYMGSFTQLYSRKMQDQSATRALFAYADAAPFVDGVDLHTHVTRLEQIESALAYARYQTAKPIIVTEYTYVWKKRRAIESDDRLGAAFAGRWGYDPFLPIHDYLVCYVFQRGNGCQFDTKISKAEWDDFLASRPWFIDHFLLKADDIFRKYDVHGATYGFMQRRPRTRQLQRNKAPWYLGFLFSPASLGYERDGFPLPNYQVLDDFISLQR</sequence>
<dbReference type="AlphaFoldDB" id="A0A1I5K5D7"/>
<protein>
    <recommendedName>
        <fullName evidence="4">Asl1-like glycosyl hydrolase catalytic domain-containing protein</fullName>
    </recommendedName>
</protein>
<keyword evidence="1" id="KW-0732">Signal</keyword>